<accession>A0ABV2IVH9</accession>
<evidence type="ECO:0000313" key="3">
    <source>
        <dbReference type="Proteomes" id="UP001549047"/>
    </source>
</evidence>
<keyword evidence="3" id="KW-1185">Reference proteome</keyword>
<feature type="domain" description="HTH Mu-type" evidence="1">
    <location>
        <begin position="44"/>
        <end position="111"/>
    </location>
</feature>
<gene>
    <name evidence="2" type="ORF">ABID16_000085</name>
</gene>
<dbReference type="InterPro" id="IPR036388">
    <property type="entry name" value="WH-like_DNA-bd_sf"/>
</dbReference>
<dbReference type="Gene3D" id="1.10.10.10">
    <property type="entry name" value="Winged helix-like DNA-binding domain superfamily/Winged helix DNA-binding domain"/>
    <property type="match status" value="1"/>
</dbReference>
<reference evidence="2 3" key="1">
    <citation type="submission" date="2024-06" db="EMBL/GenBank/DDBJ databases">
        <title>Genomic Encyclopedia of Type Strains, Phase IV (KMG-IV): sequencing the most valuable type-strain genomes for metagenomic binning, comparative biology and taxonomic classification.</title>
        <authorList>
            <person name="Goeker M."/>
        </authorList>
    </citation>
    <scope>NUCLEOTIDE SEQUENCE [LARGE SCALE GENOMIC DNA]</scope>
    <source>
        <strain evidence="2 3">DSM 29780</strain>
    </source>
</reference>
<proteinExistence type="predicted"/>
<dbReference type="InterPro" id="IPR009061">
    <property type="entry name" value="DNA-bd_dom_put_sf"/>
</dbReference>
<dbReference type="Pfam" id="PF02316">
    <property type="entry name" value="HTH_Tnp_Mu_1"/>
    <property type="match status" value="1"/>
</dbReference>
<protein>
    <recommendedName>
        <fullName evidence="1">HTH Mu-type domain-containing protein</fullName>
    </recommendedName>
</protein>
<dbReference type="SUPFAM" id="SSF46955">
    <property type="entry name" value="Putative DNA-binding domain"/>
    <property type="match status" value="1"/>
</dbReference>
<evidence type="ECO:0000259" key="1">
    <source>
        <dbReference type="PROSITE" id="PS51702"/>
    </source>
</evidence>
<dbReference type="RefSeq" id="WP_354554047.1">
    <property type="nucleotide sequence ID" value="NZ_JBEPMB010000001.1"/>
</dbReference>
<dbReference type="InterPro" id="IPR003314">
    <property type="entry name" value="Mu-type_HTH"/>
</dbReference>
<comment type="caution">
    <text evidence="2">The sequence shown here is derived from an EMBL/GenBank/DDBJ whole genome shotgun (WGS) entry which is preliminary data.</text>
</comment>
<evidence type="ECO:0000313" key="2">
    <source>
        <dbReference type="EMBL" id="MET3611780.1"/>
    </source>
</evidence>
<dbReference type="PROSITE" id="PS51702">
    <property type="entry name" value="HTH_MU"/>
    <property type="match status" value="1"/>
</dbReference>
<name>A0ABV2IVH9_9HYPH</name>
<organism evidence="2 3">
    <name type="scientific">Rhizobium aquaticum</name>
    <dbReference type="NCBI Taxonomy" id="1549636"/>
    <lineage>
        <taxon>Bacteria</taxon>
        <taxon>Pseudomonadati</taxon>
        <taxon>Pseudomonadota</taxon>
        <taxon>Alphaproteobacteria</taxon>
        <taxon>Hyphomicrobiales</taxon>
        <taxon>Rhizobiaceae</taxon>
        <taxon>Rhizobium/Agrobacterium group</taxon>
        <taxon>Rhizobium</taxon>
    </lineage>
</organism>
<dbReference type="Proteomes" id="UP001549047">
    <property type="component" value="Unassembled WGS sequence"/>
</dbReference>
<dbReference type="EMBL" id="JBEPMB010000001">
    <property type="protein sequence ID" value="MET3611780.1"/>
    <property type="molecule type" value="Genomic_DNA"/>
</dbReference>
<sequence>MGDDYSLDLTVHVPASEWAFNQRRLAYLETLLLRIVRERHKIQEWYDAGELAALRLPGLPPSRAGITRKATLGNWRRAIAKSGTGRRYTYHVASLPARTFDAIIARILDLPAMVAETDRLFDLPSPPSPPASVPENTAPVWVLPLMRLMKGEAQGNLGRAWQALPDHLPRGMALPTVKEAAEILINLGLA</sequence>